<dbReference type="RefSeq" id="WP_151563088.1">
    <property type="nucleotide sequence ID" value="NZ_WBMT01000010.1"/>
</dbReference>
<sequence>MLFGKEHVKRYQETDGVEGHEWQGTTTLLLTTVGRRSGEERTTPLIYQKNGDDHLVVASNGGADKPPAWYLNLQANPEVKVQVKGDKFTARARTAPPEEKPGLWKKMTAVWPDYDNYQKKTDREIPVVILERTS</sequence>
<name>A0A6H9YMI2_9ACTN</name>
<dbReference type="NCBIfam" id="TIGR00026">
    <property type="entry name" value="hi_GC_TIGR00026"/>
    <property type="match status" value="1"/>
</dbReference>
<keyword evidence="4" id="KW-1185">Reference proteome</keyword>
<dbReference type="GO" id="GO:0070967">
    <property type="term" value="F:coenzyme F420 binding"/>
    <property type="evidence" value="ECO:0007669"/>
    <property type="project" value="TreeGrafter"/>
</dbReference>
<dbReference type="GO" id="GO:0016491">
    <property type="term" value="F:oxidoreductase activity"/>
    <property type="evidence" value="ECO:0007669"/>
    <property type="project" value="InterPro"/>
</dbReference>
<organism evidence="3 4">
    <name type="scientific">Actinomadura rudentiformis</name>
    <dbReference type="NCBI Taxonomy" id="359158"/>
    <lineage>
        <taxon>Bacteria</taxon>
        <taxon>Bacillati</taxon>
        <taxon>Actinomycetota</taxon>
        <taxon>Actinomycetes</taxon>
        <taxon>Streptosporangiales</taxon>
        <taxon>Thermomonosporaceae</taxon>
        <taxon>Actinomadura</taxon>
    </lineage>
</organism>
<dbReference type="GO" id="GO:0005886">
    <property type="term" value="C:plasma membrane"/>
    <property type="evidence" value="ECO:0007669"/>
    <property type="project" value="TreeGrafter"/>
</dbReference>
<dbReference type="PANTHER" id="PTHR39428">
    <property type="entry name" value="F420H(2)-DEPENDENT QUINONE REDUCTASE RV1261C"/>
    <property type="match status" value="1"/>
</dbReference>
<accession>A0A6H9YMI2</accession>
<dbReference type="Proteomes" id="UP000468735">
    <property type="component" value="Unassembled WGS sequence"/>
</dbReference>
<protein>
    <submittedName>
        <fullName evidence="3">Nitroreductase family deazaflavin-dependent oxidoreductase</fullName>
    </submittedName>
</protein>
<comment type="similarity">
    <text evidence="1">Belongs to the F420H(2)-dependent quinone reductase family.</text>
</comment>
<evidence type="ECO:0000313" key="3">
    <source>
        <dbReference type="EMBL" id="KAB2347040.1"/>
    </source>
</evidence>
<evidence type="ECO:0000256" key="2">
    <source>
        <dbReference type="ARBA" id="ARBA00049106"/>
    </source>
</evidence>
<dbReference type="InterPro" id="IPR004378">
    <property type="entry name" value="F420H2_quin_Rdtase"/>
</dbReference>
<evidence type="ECO:0000313" key="4">
    <source>
        <dbReference type="Proteomes" id="UP000468735"/>
    </source>
</evidence>
<gene>
    <name evidence="3" type="ORF">F8566_21665</name>
</gene>
<dbReference type="EMBL" id="WBMT01000010">
    <property type="protein sequence ID" value="KAB2347040.1"/>
    <property type="molecule type" value="Genomic_DNA"/>
</dbReference>
<dbReference type="OrthoDB" id="8225825at2"/>
<dbReference type="AlphaFoldDB" id="A0A6H9YMI2"/>
<comment type="caution">
    <text evidence="3">The sequence shown here is derived from an EMBL/GenBank/DDBJ whole genome shotgun (WGS) entry which is preliminary data.</text>
</comment>
<dbReference type="PANTHER" id="PTHR39428:SF1">
    <property type="entry name" value="F420H(2)-DEPENDENT QUINONE REDUCTASE RV1261C"/>
    <property type="match status" value="1"/>
</dbReference>
<dbReference type="Gene3D" id="2.30.110.10">
    <property type="entry name" value="Electron Transport, Fmn-binding Protein, Chain A"/>
    <property type="match status" value="1"/>
</dbReference>
<dbReference type="SUPFAM" id="SSF50475">
    <property type="entry name" value="FMN-binding split barrel"/>
    <property type="match status" value="1"/>
</dbReference>
<dbReference type="InterPro" id="IPR012349">
    <property type="entry name" value="Split_barrel_FMN-bd"/>
</dbReference>
<comment type="catalytic activity">
    <reaction evidence="2">
        <text>oxidized coenzyme F420-(gamma-L-Glu)(n) + a quinol + H(+) = reduced coenzyme F420-(gamma-L-Glu)(n) + a quinone</text>
        <dbReference type="Rhea" id="RHEA:39663"/>
        <dbReference type="Rhea" id="RHEA-COMP:12939"/>
        <dbReference type="Rhea" id="RHEA-COMP:14378"/>
        <dbReference type="ChEBI" id="CHEBI:15378"/>
        <dbReference type="ChEBI" id="CHEBI:24646"/>
        <dbReference type="ChEBI" id="CHEBI:132124"/>
        <dbReference type="ChEBI" id="CHEBI:133980"/>
        <dbReference type="ChEBI" id="CHEBI:139511"/>
    </reaction>
</comment>
<evidence type="ECO:0000256" key="1">
    <source>
        <dbReference type="ARBA" id="ARBA00008710"/>
    </source>
</evidence>
<proteinExistence type="inferred from homology"/>
<dbReference type="Pfam" id="PF04075">
    <property type="entry name" value="F420H2_quin_red"/>
    <property type="match status" value="1"/>
</dbReference>
<reference evidence="3 4" key="1">
    <citation type="submission" date="2019-09" db="EMBL/GenBank/DDBJ databases">
        <title>Actinomadura physcomitrii sp. nov., a novel actinomycete isolated from moss [Physcomitrium sphaericum (Ludw) Fuernr].</title>
        <authorList>
            <person name="Zhuang X."/>
            <person name="Liu C."/>
        </authorList>
    </citation>
    <scope>NUCLEOTIDE SEQUENCE [LARGE SCALE GENOMIC DNA]</scope>
    <source>
        <strain evidence="3 4">HMC1</strain>
    </source>
</reference>